<feature type="coiled-coil region" evidence="1">
    <location>
        <begin position="193"/>
        <end position="390"/>
    </location>
</feature>
<keyword evidence="3" id="KW-0812">Transmembrane</keyword>
<reference evidence="4" key="1">
    <citation type="submission" date="2021-04" db="EMBL/GenBank/DDBJ databases">
        <title>Genomic features of Candidatus Phytoplasma meliae isolate ChTYXIII (1SrXIII-G).</title>
        <authorList>
            <person name="Fernandez F.D."/>
            <person name="Conci L.R."/>
        </authorList>
    </citation>
    <scope>NUCLEOTIDE SEQUENCE [LARGE SCALE GENOMIC DNA]</scope>
    <source>
        <strain evidence="4">ChTYXIII-Mo</strain>
    </source>
</reference>
<feature type="compositionally biased region" description="Acidic residues" evidence="2">
    <location>
        <begin position="631"/>
        <end position="641"/>
    </location>
</feature>
<feature type="transmembrane region" description="Helical" evidence="3">
    <location>
        <begin position="110"/>
        <end position="129"/>
    </location>
</feature>
<accession>A0ABS5CXD2</accession>
<feature type="region of interest" description="Disordered" evidence="2">
    <location>
        <begin position="616"/>
        <end position="641"/>
    </location>
</feature>
<gene>
    <name evidence="4" type="ORF">CHTY_000025</name>
</gene>
<dbReference type="RefSeq" id="WP_203551903.1">
    <property type="nucleotide sequence ID" value="NZ_JACAOD020000001.1"/>
</dbReference>
<organism evidence="4 5">
    <name type="scientific">Candidatus Phytoplasma meliae</name>
    <dbReference type="NCBI Taxonomy" id="1848402"/>
    <lineage>
        <taxon>Bacteria</taxon>
        <taxon>Bacillati</taxon>
        <taxon>Mycoplasmatota</taxon>
        <taxon>Mollicutes</taxon>
        <taxon>Acholeplasmatales</taxon>
        <taxon>Acholeplasmataceae</taxon>
        <taxon>Candidatus Phytoplasma</taxon>
        <taxon>16SrXIII (Mexican periwinkle virescence group)</taxon>
    </lineage>
</organism>
<evidence type="ECO:0000313" key="4">
    <source>
        <dbReference type="EMBL" id="MBP5835637.1"/>
    </source>
</evidence>
<name>A0ABS5CXD2_9MOLU</name>
<keyword evidence="1" id="KW-0175">Coiled coil</keyword>
<evidence type="ECO:0000313" key="5">
    <source>
        <dbReference type="Proteomes" id="UP001195571"/>
    </source>
</evidence>
<proteinExistence type="predicted"/>
<feature type="region of interest" description="Disordered" evidence="2">
    <location>
        <begin position="73"/>
        <end position="93"/>
    </location>
</feature>
<keyword evidence="3" id="KW-0472">Membrane</keyword>
<protein>
    <submittedName>
        <fullName evidence="4">Uncharacterized protein</fullName>
    </submittedName>
</protein>
<dbReference type="EMBL" id="JACAOD020000001">
    <property type="protein sequence ID" value="MBP5835637.1"/>
    <property type="molecule type" value="Genomic_DNA"/>
</dbReference>
<evidence type="ECO:0000256" key="3">
    <source>
        <dbReference type="SAM" id="Phobius"/>
    </source>
</evidence>
<feature type="compositionally biased region" description="Polar residues" evidence="2">
    <location>
        <begin position="616"/>
        <end position="630"/>
    </location>
</feature>
<evidence type="ECO:0000256" key="1">
    <source>
        <dbReference type="SAM" id="Coils"/>
    </source>
</evidence>
<keyword evidence="3" id="KW-1133">Transmembrane helix</keyword>
<keyword evidence="5" id="KW-1185">Reference proteome</keyword>
<evidence type="ECO:0000256" key="2">
    <source>
        <dbReference type="SAM" id="MobiDB-lite"/>
    </source>
</evidence>
<sequence length="641" mass="74921">MPPSRSYPPVQSLQPKLTPEPTSQLVLFLYTQNKTNRIYQTHSNPKTKLTEYIKHTTSKNTLQKMPAHTITTTPPKTIYQNKKPNKPKKPKHERNQNMLTLLTTLKYTKYLLTFLIVISTLGILINIFKKIKKQQPLKSKSIFIFIALIVISIIGFICFNFFGTSFYDQKTAKAHSDFQTTSHHAQTKFKKILTTLGDNKTELENALTQLKKEVTDAYIKLENNQKEEKELVELLTKIKNELNNINSELKELDEEQKILIARKQEWLKIRKELTLKKAQLENELKNETNLQKRAKIKEEIEKIDTRIKEIDKEIFKINQRLELIRLRKNYLETRKEVLIKKQTQIENRMKQLQQENEIIYNFITEKGNLISKIEQQIERIEEDMINIAGKMVALELLSERAREGLSKFRTAQIDHQSSIANFFKHGTKSVVKITNALADLSGTAAIKKITSKLGIKLLGKAMNANKIRMAASALVDFYTNERSRKDLYAMYTPEDFQYLENKIKEDTKLEEEKLEKRLTEIENLKKELLPSNLQKKLSQTDIEYQQSQAETQKLKDALFQNTLDEHETNFTNVEKAVGDYHDKANEEYDYQELLVGYQKTKKHQETLTEKLTENQTQNLNSQQVIELSETQTDEEFEDDRP</sequence>
<feature type="transmembrane region" description="Helical" evidence="3">
    <location>
        <begin position="141"/>
        <end position="162"/>
    </location>
</feature>
<comment type="caution">
    <text evidence="4">The sequence shown here is derived from an EMBL/GenBank/DDBJ whole genome shotgun (WGS) entry which is preliminary data.</text>
</comment>
<dbReference type="Proteomes" id="UP001195571">
    <property type="component" value="Unassembled WGS sequence"/>
</dbReference>
<feature type="compositionally biased region" description="Basic residues" evidence="2">
    <location>
        <begin position="83"/>
        <end position="92"/>
    </location>
</feature>